<evidence type="ECO:0000256" key="1">
    <source>
        <dbReference type="SAM" id="MobiDB-lite"/>
    </source>
</evidence>
<comment type="caution">
    <text evidence="2">The sequence shown here is derived from an EMBL/GenBank/DDBJ whole genome shotgun (WGS) entry which is preliminary data.</text>
</comment>
<gene>
    <name evidence="2" type="ORF">EV385_4698</name>
</gene>
<evidence type="ECO:0000313" key="2">
    <source>
        <dbReference type="EMBL" id="RZU52814.1"/>
    </source>
</evidence>
<evidence type="ECO:0000313" key="3">
    <source>
        <dbReference type="Proteomes" id="UP000292564"/>
    </source>
</evidence>
<dbReference type="Proteomes" id="UP000292564">
    <property type="component" value="Unassembled WGS sequence"/>
</dbReference>
<name>A0A4Q7ZPZ7_9ACTN</name>
<protein>
    <recommendedName>
        <fullName evidence="4">GatB/YqeY domain-containing protein</fullName>
    </recommendedName>
</protein>
<dbReference type="AlphaFoldDB" id="A0A4Q7ZPZ7"/>
<dbReference type="OrthoDB" id="3298383at2"/>
<keyword evidence="3" id="KW-1185">Reference proteome</keyword>
<feature type="region of interest" description="Disordered" evidence="1">
    <location>
        <begin position="43"/>
        <end position="72"/>
    </location>
</feature>
<organism evidence="2 3">
    <name type="scientific">Krasilnikovia cinnamomea</name>
    <dbReference type="NCBI Taxonomy" id="349313"/>
    <lineage>
        <taxon>Bacteria</taxon>
        <taxon>Bacillati</taxon>
        <taxon>Actinomycetota</taxon>
        <taxon>Actinomycetes</taxon>
        <taxon>Micromonosporales</taxon>
        <taxon>Micromonosporaceae</taxon>
        <taxon>Krasilnikovia</taxon>
    </lineage>
</organism>
<evidence type="ECO:0008006" key="4">
    <source>
        <dbReference type="Google" id="ProtNLM"/>
    </source>
</evidence>
<dbReference type="InterPro" id="IPR042184">
    <property type="entry name" value="YqeY/Aim41_N"/>
</dbReference>
<dbReference type="Gene3D" id="1.10.1510.10">
    <property type="entry name" value="Uncharacterised protein YqeY/AIM41 PF09424, N-terminal domain"/>
    <property type="match status" value="1"/>
</dbReference>
<accession>A0A4Q7ZPZ7</accession>
<reference evidence="2 3" key="1">
    <citation type="submission" date="2019-02" db="EMBL/GenBank/DDBJ databases">
        <title>Sequencing the genomes of 1000 actinobacteria strains.</title>
        <authorList>
            <person name="Klenk H.-P."/>
        </authorList>
    </citation>
    <scope>NUCLEOTIDE SEQUENCE [LARGE SCALE GENOMIC DNA]</scope>
    <source>
        <strain evidence="2 3">DSM 45162</strain>
    </source>
</reference>
<dbReference type="EMBL" id="SHKY01000001">
    <property type="protein sequence ID" value="RZU52814.1"/>
    <property type="molecule type" value="Genomic_DNA"/>
</dbReference>
<proteinExistence type="predicted"/>
<dbReference type="RefSeq" id="WP_130511382.1">
    <property type="nucleotide sequence ID" value="NZ_SHKY01000001.1"/>
</dbReference>
<sequence length="138" mass="13996">MSMLRERLQAALVPAMKARDTAAVAALRSALAAIENAAAVAPAGDQDAAAPGIGEAASAPPSDAAASGGGSFAKSAAGLGVSEVARRAQDDAEVERIVRAEITDRLAAADEYDHLQRPEQAQRLRAEARALASHLDGA</sequence>